<dbReference type="Proteomes" id="UP001167831">
    <property type="component" value="Unassembled WGS sequence"/>
</dbReference>
<dbReference type="Proteomes" id="UP001168478">
    <property type="component" value="Unassembled WGS sequence"/>
</dbReference>
<evidence type="ECO:0000256" key="1">
    <source>
        <dbReference type="SAM" id="Coils"/>
    </source>
</evidence>
<gene>
    <name evidence="2" type="ORF">QVN81_10840</name>
    <name evidence="3" type="ORF">QVN84_11870</name>
</gene>
<keyword evidence="1" id="KW-0175">Coiled coil</keyword>
<name>A0AAW7JWQ4_9BACT</name>
<dbReference type="RefSeq" id="WP_068854820.1">
    <property type="nucleotide sequence ID" value="NZ_JAUEIE010000013.1"/>
</dbReference>
<dbReference type="AlphaFoldDB" id="A0AAW7JWQ4"/>
<keyword evidence="4" id="KW-1185">Reference proteome</keyword>
<feature type="coiled-coil region" evidence="1">
    <location>
        <begin position="213"/>
        <end position="243"/>
    </location>
</feature>
<dbReference type="EMBL" id="JAUEIE010000013">
    <property type="protein sequence ID" value="MDN0023509.1"/>
    <property type="molecule type" value="Genomic_DNA"/>
</dbReference>
<proteinExistence type="predicted"/>
<evidence type="ECO:0000313" key="2">
    <source>
        <dbReference type="EMBL" id="MDN0023509.1"/>
    </source>
</evidence>
<evidence type="ECO:0000313" key="3">
    <source>
        <dbReference type="EMBL" id="MDN0026206.1"/>
    </source>
</evidence>
<accession>A0AAW7JWQ4</accession>
<comment type="caution">
    <text evidence="3">The sequence shown here is derived from an EMBL/GenBank/DDBJ whole genome shotgun (WGS) entry which is preliminary data.</text>
</comment>
<reference evidence="3" key="2">
    <citation type="submission" date="2023-08" db="EMBL/GenBank/DDBJ databases">
        <title>Identification and characterization of horizontal gene transfer across gut microbiota members of farm animals based on homology search.</title>
        <authorList>
            <person name="Schwarzerova J."/>
            <person name="Nykrynova M."/>
            <person name="Jureckova K."/>
            <person name="Cejkova D."/>
            <person name="Rychlik I."/>
        </authorList>
    </citation>
    <scope>NUCLEOTIDE SEQUENCE</scope>
    <source>
        <strain evidence="3">ET15</strain>
        <strain evidence="2">ET37</strain>
    </source>
</reference>
<reference evidence="3" key="1">
    <citation type="submission" date="2023-06" db="EMBL/GenBank/DDBJ databases">
        <authorList>
            <person name="Zeman M."/>
            <person name="Kubasova T."/>
            <person name="Jahodarova E."/>
            <person name="Nykrynova M."/>
            <person name="Rychlik I."/>
        </authorList>
    </citation>
    <scope>NUCLEOTIDE SEQUENCE</scope>
    <source>
        <strain evidence="3">ET15</strain>
        <strain evidence="2">ET37</strain>
    </source>
</reference>
<dbReference type="EMBL" id="JAUEIF010000013">
    <property type="protein sequence ID" value="MDN0026206.1"/>
    <property type="molecule type" value="Genomic_DNA"/>
</dbReference>
<organism evidence="3 5">
    <name type="scientific">Leyella lascolaii</name>
    <dbReference type="NCBI Taxonomy" id="1776379"/>
    <lineage>
        <taxon>Bacteria</taxon>
        <taxon>Pseudomonadati</taxon>
        <taxon>Bacteroidota</taxon>
        <taxon>Bacteroidia</taxon>
        <taxon>Bacteroidales</taxon>
        <taxon>Prevotellaceae</taxon>
        <taxon>Leyella</taxon>
    </lineage>
</organism>
<protein>
    <submittedName>
        <fullName evidence="3">Uncharacterized protein</fullName>
    </submittedName>
</protein>
<sequence length="243" mass="28493">MEENLILEGLLSMVTELKEKQEAQVTPAGREETLSRLEAIERALSELRRNPAVPEKELQDILTRLAELRKSGQEQRQSFGEVKNYVVATFGCLKEMLETMKRYHDERMAEKEEAKPVPFHRRIYNKVTSLVRPKLFLFSAGLIVCATSLFLNVRLAERMGQLQDNDMKYRYLLMQGQADANTLERLENKFKWQRDERFIRNLTDSVLDFEERCRRQAEALERAKLLNEQAEQLKKEADRLGNQ</sequence>
<evidence type="ECO:0000313" key="5">
    <source>
        <dbReference type="Proteomes" id="UP001168478"/>
    </source>
</evidence>
<evidence type="ECO:0000313" key="4">
    <source>
        <dbReference type="Proteomes" id="UP001167831"/>
    </source>
</evidence>